<feature type="region of interest" description="Disordered" evidence="1">
    <location>
        <begin position="1"/>
        <end position="61"/>
    </location>
</feature>
<feature type="compositionally biased region" description="Polar residues" evidence="1">
    <location>
        <begin position="26"/>
        <end position="47"/>
    </location>
</feature>
<comment type="caution">
    <text evidence="2">The sequence shown here is derived from an EMBL/GenBank/DDBJ whole genome shotgun (WGS) entry which is preliminary data.</text>
</comment>
<dbReference type="AlphaFoldDB" id="A0A9P4NRU7"/>
<evidence type="ECO:0000313" key="2">
    <source>
        <dbReference type="EMBL" id="KAF2430263.1"/>
    </source>
</evidence>
<sequence>MSSGMCGMGSQINRPGYSPRRKPESRSQSSRKTNKNRTGSNLQNQEIESARAKSPLREIDDFDRLRRMTPERVERIWERRAQGLEEFREDMNDEVLGSTDAKVVGL</sequence>
<reference evidence="2" key="1">
    <citation type="journal article" date="2020" name="Stud. Mycol.">
        <title>101 Dothideomycetes genomes: a test case for predicting lifestyles and emergence of pathogens.</title>
        <authorList>
            <person name="Haridas S."/>
            <person name="Albert R."/>
            <person name="Binder M."/>
            <person name="Bloem J."/>
            <person name="Labutti K."/>
            <person name="Salamov A."/>
            <person name="Andreopoulos B."/>
            <person name="Baker S."/>
            <person name="Barry K."/>
            <person name="Bills G."/>
            <person name="Bluhm B."/>
            <person name="Cannon C."/>
            <person name="Castanera R."/>
            <person name="Culley D."/>
            <person name="Daum C."/>
            <person name="Ezra D."/>
            <person name="Gonzalez J."/>
            <person name="Henrissat B."/>
            <person name="Kuo A."/>
            <person name="Liang C."/>
            <person name="Lipzen A."/>
            <person name="Lutzoni F."/>
            <person name="Magnuson J."/>
            <person name="Mondo S."/>
            <person name="Nolan M."/>
            <person name="Ohm R."/>
            <person name="Pangilinan J."/>
            <person name="Park H.-J."/>
            <person name="Ramirez L."/>
            <person name="Alfaro M."/>
            <person name="Sun H."/>
            <person name="Tritt A."/>
            <person name="Yoshinaga Y."/>
            <person name="Zwiers L.-H."/>
            <person name="Turgeon B."/>
            <person name="Goodwin S."/>
            <person name="Spatafora J."/>
            <person name="Crous P."/>
            <person name="Grigoriev I."/>
        </authorList>
    </citation>
    <scope>NUCLEOTIDE SEQUENCE</scope>
    <source>
        <strain evidence="2">CBS 130266</strain>
    </source>
</reference>
<name>A0A9P4NRU7_9PEZI</name>
<protein>
    <submittedName>
        <fullName evidence="2">Uncharacterized protein</fullName>
    </submittedName>
</protein>
<keyword evidence="3" id="KW-1185">Reference proteome</keyword>
<proteinExistence type="predicted"/>
<evidence type="ECO:0000313" key="3">
    <source>
        <dbReference type="Proteomes" id="UP000800235"/>
    </source>
</evidence>
<organism evidence="2 3">
    <name type="scientific">Tothia fuscella</name>
    <dbReference type="NCBI Taxonomy" id="1048955"/>
    <lineage>
        <taxon>Eukaryota</taxon>
        <taxon>Fungi</taxon>
        <taxon>Dikarya</taxon>
        <taxon>Ascomycota</taxon>
        <taxon>Pezizomycotina</taxon>
        <taxon>Dothideomycetes</taxon>
        <taxon>Pleosporomycetidae</taxon>
        <taxon>Venturiales</taxon>
        <taxon>Cylindrosympodiaceae</taxon>
        <taxon>Tothia</taxon>
    </lineage>
</organism>
<evidence type="ECO:0000256" key="1">
    <source>
        <dbReference type="SAM" id="MobiDB-lite"/>
    </source>
</evidence>
<gene>
    <name evidence="2" type="ORF">EJ08DRAFT_734300</name>
</gene>
<dbReference type="Proteomes" id="UP000800235">
    <property type="component" value="Unassembled WGS sequence"/>
</dbReference>
<accession>A0A9P4NRU7</accession>
<dbReference type="EMBL" id="MU007040">
    <property type="protein sequence ID" value="KAF2430263.1"/>
    <property type="molecule type" value="Genomic_DNA"/>
</dbReference>
<feature type="compositionally biased region" description="Basic and acidic residues" evidence="1">
    <location>
        <begin position="48"/>
        <end position="61"/>
    </location>
</feature>